<organism evidence="1 2">
    <name type="scientific">Parasphaerochaeta coccoides (strain ATCC BAA-1237 / DSM 17374 / SPN1)</name>
    <name type="common">Sphaerochaeta coccoides</name>
    <dbReference type="NCBI Taxonomy" id="760011"/>
    <lineage>
        <taxon>Bacteria</taxon>
        <taxon>Pseudomonadati</taxon>
        <taxon>Spirochaetota</taxon>
        <taxon>Spirochaetia</taxon>
        <taxon>Spirochaetales</taxon>
        <taxon>Sphaerochaetaceae</taxon>
        <taxon>Parasphaerochaeta</taxon>
    </lineage>
</organism>
<dbReference type="STRING" id="760011.Spico_1302"/>
<accession>F4GM35</accession>
<name>F4GM35_PARC1</name>
<dbReference type="Pfam" id="PF20362">
    <property type="entry name" value="DUF6657"/>
    <property type="match status" value="1"/>
</dbReference>
<dbReference type="eggNOG" id="ENOG5032X5T">
    <property type="taxonomic scope" value="Bacteria"/>
</dbReference>
<dbReference type="EMBL" id="CP002659">
    <property type="protein sequence ID" value="AEC02510.1"/>
    <property type="molecule type" value="Genomic_DNA"/>
</dbReference>
<reference evidence="1 2" key="2">
    <citation type="journal article" date="2012" name="Stand. Genomic Sci.">
        <title>Complete genome sequence of the termite hindgut bacterium Spirochaeta coccoides type strain (SPN1(T)), reclassification in the genus Sphaerochaeta as Sphaerochaeta coccoides comb. nov. and emendations of the family Spirochaetaceae and the genus Sphaerochaeta.</title>
        <authorList>
            <person name="Abt B."/>
            <person name="Han C."/>
            <person name="Scheuner C."/>
            <person name="Lu M."/>
            <person name="Lapidus A."/>
            <person name="Nolan M."/>
            <person name="Lucas S."/>
            <person name="Hammon N."/>
            <person name="Deshpande S."/>
            <person name="Cheng J.F."/>
            <person name="Tapia R."/>
            <person name="Goodwin L.A."/>
            <person name="Pitluck S."/>
            <person name="Liolios K."/>
            <person name="Pagani I."/>
            <person name="Ivanova N."/>
            <person name="Mavromatis K."/>
            <person name="Mikhailova N."/>
            <person name="Huntemann M."/>
            <person name="Pati A."/>
            <person name="Chen A."/>
            <person name="Palaniappan K."/>
            <person name="Land M."/>
            <person name="Hauser L."/>
            <person name="Brambilla E.M."/>
            <person name="Rohde M."/>
            <person name="Spring S."/>
            <person name="Gronow S."/>
            <person name="Goker M."/>
            <person name="Woyke T."/>
            <person name="Bristow J."/>
            <person name="Eisen J.A."/>
            <person name="Markowitz V."/>
            <person name="Hugenholtz P."/>
            <person name="Kyrpides N.C."/>
            <person name="Klenk H.P."/>
            <person name="Detter J.C."/>
        </authorList>
    </citation>
    <scope>NUCLEOTIDE SEQUENCE [LARGE SCALE GENOMIC DNA]</scope>
    <source>
        <strain evidence="2">ATCC BAA-1237 / DSM 17374 / SPN1</strain>
    </source>
</reference>
<dbReference type="KEGG" id="scc:Spico_1302"/>
<reference evidence="2" key="1">
    <citation type="submission" date="2011-04" db="EMBL/GenBank/DDBJ databases">
        <title>The complete genome of Spirochaeta coccoides DSM 17374.</title>
        <authorList>
            <person name="Lucas S."/>
            <person name="Copeland A."/>
            <person name="Lapidus A."/>
            <person name="Bruce D."/>
            <person name="Goodwin L."/>
            <person name="Pitluck S."/>
            <person name="Peters L."/>
            <person name="Kyrpides N."/>
            <person name="Mavromatis K."/>
            <person name="Pagani I."/>
            <person name="Ivanova N."/>
            <person name="Ovchinnikova G."/>
            <person name="Lu M."/>
            <person name="Detter J.C."/>
            <person name="Tapia R."/>
            <person name="Han C."/>
            <person name="Land M."/>
            <person name="Hauser L."/>
            <person name="Markowitz V."/>
            <person name="Cheng J.-F."/>
            <person name="Hugenholtz P."/>
            <person name="Woyke T."/>
            <person name="Wu D."/>
            <person name="Spring S."/>
            <person name="Schroeder M."/>
            <person name="Brambilla E."/>
            <person name="Klenk H.-P."/>
            <person name="Eisen J.A."/>
        </authorList>
    </citation>
    <scope>NUCLEOTIDE SEQUENCE [LARGE SCALE GENOMIC DNA]</scope>
    <source>
        <strain evidence="2">ATCC BAA-1237 / DSM 17374 / SPN1</strain>
    </source>
</reference>
<sequence>MARIKSALEIALERTKDIEIDAEKISRDRLITEGRRLSGGFLSDITRKSEDFLSAYEAYPSSAKAAVREGVLTTLLSNISLPQADQHDASADRLRTLIVALAGEKPEAMGLFDQIIGFYNQYITVQKELLDRLKQQYQPTLEQRQAAMRKQYGSNFTLKAEQDPDFIKLLERNYKQLDAQYGQALDQAKTQLKELLG</sequence>
<dbReference type="RefSeq" id="WP_013739905.1">
    <property type="nucleotide sequence ID" value="NC_015436.1"/>
</dbReference>
<proteinExistence type="predicted"/>
<dbReference type="HOGENOM" id="CLU_118593_0_0_12"/>
<dbReference type="AlphaFoldDB" id="F4GM35"/>
<dbReference type="Proteomes" id="UP000007939">
    <property type="component" value="Chromosome"/>
</dbReference>
<keyword evidence="2" id="KW-1185">Reference proteome</keyword>
<dbReference type="OrthoDB" id="370243at2"/>
<protein>
    <submittedName>
        <fullName evidence="1">Uncharacterized protein</fullName>
    </submittedName>
</protein>
<dbReference type="InterPro" id="IPR046598">
    <property type="entry name" value="DUF6657"/>
</dbReference>
<evidence type="ECO:0000313" key="1">
    <source>
        <dbReference type="EMBL" id="AEC02510.1"/>
    </source>
</evidence>
<gene>
    <name evidence="1" type="ordered locus">Spico_1302</name>
</gene>
<evidence type="ECO:0000313" key="2">
    <source>
        <dbReference type="Proteomes" id="UP000007939"/>
    </source>
</evidence>